<evidence type="ECO:0000313" key="14">
    <source>
        <dbReference type="Proteomes" id="UP000323426"/>
    </source>
</evidence>
<evidence type="ECO:0000256" key="1">
    <source>
        <dbReference type="ARBA" id="ARBA00001400"/>
    </source>
</evidence>
<keyword evidence="9" id="KW-0963">Cytoplasm</keyword>
<dbReference type="RefSeq" id="WP_150092576.1">
    <property type="nucleotide sequence ID" value="NZ_VWSF01000028.1"/>
</dbReference>
<keyword evidence="7 9" id="KW-0378">Hydrolase</keyword>
<proteinExistence type="inferred from homology"/>
<feature type="active site" description="Proton acceptor" evidence="9 10">
    <location>
        <position position="65"/>
    </location>
</feature>
<dbReference type="Gene3D" id="3.40.470.10">
    <property type="entry name" value="Uracil-DNA glycosylase-like domain"/>
    <property type="match status" value="1"/>
</dbReference>
<dbReference type="SMART" id="SM00986">
    <property type="entry name" value="UDG"/>
    <property type="match status" value="1"/>
</dbReference>
<dbReference type="PANTHER" id="PTHR11264:SF0">
    <property type="entry name" value="URACIL-DNA GLYCOSYLASE"/>
    <property type="match status" value="1"/>
</dbReference>
<evidence type="ECO:0000256" key="9">
    <source>
        <dbReference type="HAMAP-Rule" id="MF_00148"/>
    </source>
</evidence>
<evidence type="ECO:0000256" key="11">
    <source>
        <dbReference type="RuleBase" id="RU003780"/>
    </source>
</evidence>
<dbReference type="GO" id="GO:0004844">
    <property type="term" value="F:uracil DNA N-glycosylase activity"/>
    <property type="evidence" value="ECO:0007669"/>
    <property type="project" value="UniProtKB-UniRule"/>
</dbReference>
<dbReference type="HAMAP" id="MF_00148">
    <property type="entry name" value="UDG"/>
    <property type="match status" value="1"/>
</dbReference>
<reference evidence="13 14" key="1">
    <citation type="submission" date="2019-09" db="EMBL/GenBank/DDBJ databases">
        <title>Genome sequence and assembly of Adhaeribacter sp.</title>
        <authorList>
            <person name="Chhetri G."/>
        </authorList>
    </citation>
    <scope>NUCLEOTIDE SEQUENCE [LARGE SCALE GENOMIC DNA]</scope>
    <source>
        <strain evidence="13 14">DK36</strain>
    </source>
</reference>
<keyword evidence="14" id="KW-1185">Reference proteome</keyword>
<dbReference type="NCBIfam" id="NF003592">
    <property type="entry name" value="PRK05254.1-5"/>
    <property type="match status" value="1"/>
</dbReference>
<dbReference type="Proteomes" id="UP000323426">
    <property type="component" value="Unassembled WGS sequence"/>
</dbReference>
<sequence>MSVKIEESWHRVLAPEFQKEYFKKLIAFVKEEYATHQVFPPGSLIFNAFEKTPFDQVKVVLIGQDPYHGPGQAHGLAFSVQESVTPPPSLRNIFKEIKDDVGKEIPKSGNLERWAVQGVLLLNATLTVRANSAGSHQKKGWEEFTDAAIQQLSEQKEGLVFLLWGAYAQKKGALIDSRKHHVLTAAHPSPFAADKGFFGCRHFSKTNQYLQAQGQKPIDW</sequence>
<dbReference type="InterPro" id="IPR018085">
    <property type="entry name" value="Ura-DNA_Glyclase_AS"/>
</dbReference>
<accession>A0A5M6CZ63</accession>
<evidence type="ECO:0000256" key="8">
    <source>
        <dbReference type="ARBA" id="ARBA00023204"/>
    </source>
</evidence>
<comment type="caution">
    <text evidence="13">The sequence shown here is derived from an EMBL/GenBank/DDBJ whole genome shotgun (WGS) entry which is preliminary data.</text>
</comment>
<evidence type="ECO:0000256" key="5">
    <source>
        <dbReference type="ARBA" id="ARBA00018429"/>
    </source>
</evidence>
<dbReference type="PROSITE" id="PS00130">
    <property type="entry name" value="U_DNA_GLYCOSYLASE"/>
    <property type="match status" value="1"/>
</dbReference>
<keyword evidence="13" id="KW-0326">Glycosidase</keyword>
<evidence type="ECO:0000256" key="10">
    <source>
        <dbReference type="PROSITE-ProRule" id="PRU10072"/>
    </source>
</evidence>
<evidence type="ECO:0000313" key="13">
    <source>
        <dbReference type="EMBL" id="KAA5540166.1"/>
    </source>
</evidence>
<dbReference type="SMART" id="SM00987">
    <property type="entry name" value="UreE_C"/>
    <property type="match status" value="1"/>
</dbReference>
<dbReference type="NCBIfam" id="NF003589">
    <property type="entry name" value="PRK05254.1-2"/>
    <property type="match status" value="1"/>
</dbReference>
<dbReference type="SUPFAM" id="SSF52141">
    <property type="entry name" value="Uracil-DNA glycosylase-like"/>
    <property type="match status" value="1"/>
</dbReference>
<dbReference type="PANTHER" id="PTHR11264">
    <property type="entry name" value="URACIL-DNA GLYCOSYLASE"/>
    <property type="match status" value="1"/>
</dbReference>
<dbReference type="EC" id="3.2.2.27" evidence="4 9"/>
<dbReference type="Pfam" id="PF03167">
    <property type="entry name" value="UDG"/>
    <property type="match status" value="1"/>
</dbReference>
<dbReference type="GO" id="GO:0005737">
    <property type="term" value="C:cytoplasm"/>
    <property type="evidence" value="ECO:0007669"/>
    <property type="project" value="UniProtKB-SubCell"/>
</dbReference>
<dbReference type="NCBIfam" id="NF003591">
    <property type="entry name" value="PRK05254.1-4"/>
    <property type="match status" value="1"/>
</dbReference>
<organism evidence="13 14">
    <name type="scientific">Adhaeribacter rhizoryzae</name>
    <dbReference type="NCBI Taxonomy" id="2607907"/>
    <lineage>
        <taxon>Bacteria</taxon>
        <taxon>Pseudomonadati</taxon>
        <taxon>Bacteroidota</taxon>
        <taxon>Cytophagia</taxon>
        <taxon>Cytophagales</taxon>
        <taxon>Hymenobacteraceae</taxon>
        <taxon>Adhaeribacter</taxon>
    </lineage>
</organism>
<dbReference type="InterPro" id="IPR036895">
    <property type="entry name" value="Uracil-DNA_glycosylase-like_sf"/>
</dbReference>
<dbReference type="GO" id="GO:0097510">
    <property type="term" value="P:base-excision repair, AP site formation via deaminated base removal"/>
    <property type="evidence" value="ECO:0007669"/>
    <property type="project" value="TreeGrafter"/>
</dbReference>
<comment type="subcellular location">
    <subcellularLocation>
        <location evidence="9">Cytoplasm</location>
    </subcellularLocation>
</comment>
<feature type="domain" description="Uracil-DNA glycosylase-like" evidence="12">
    <location>
        <begin position="50"/>
        <end position="210"/>
    </location>
</feature>
<comment type="catalytic activity">
    <reaction evidence="1 9 11">
        <text>Hydrolyzes single-stranded DNA or mismatched double-stranded DNA and polynucleotides, releasing free uracil.</text>
        <dbReference type="EC" id="3.2.2.27"/>
    </reaction>
</comment>
<evidence type="ECO:0000256" key="7">
    <source>
        <dbReference type="ARBA" id="ARBA00022801"/>
    </source>
</evidence>
<gene>
    <name evidence="9" type="primary">ung</name>
    <name evidence="13" type="ORF">F0145_23350</name>
</gene>
<dbReference type="InterPro" id="IPR002043">
    <property type="entry name" value="UDG_fam1"/>
</dbReference>
<evidence type="ECO:0000256" key="6">
    <source>
        <dbReference type="ARBA" id="ARBA00022763"/>
    </source>
</evidence>
<dbReference type="AlphaFoldDB" id="A0A5M6CZ63"/>
<keyword evidence="6 9" id="KW-0227">DNA damage</keyword>
<dbReference type="CDD" id="cd10027">
    <property type="entry name" value="UDG-F1-like"/>
    <property type="match status" value="1"/>
</dbReference>
<dbReference type="NCBIfam" id="NF003588">
    <property type="entry name" value="PRK05254.1-1"/>
    <property type="match status" value="1"/>
</dbReference>
<evidence type="ECO:0000256" key="2">
    <source>
        <dbReference type="ARBA" id="ARBA00002631"/>
    </source>
</evidence>
<evidence type="ECO:0000256" key="3">
    <source>
        <dbReference type="ARBA" id="ARBA00008184"/>
    </source>
</evidence>
<evidence type="ECO:0000256" key="4">
    <source>
        <dbReference type="ARBA" id="ARBA00012030"/>
    </source>
</evidence>
<comment type="similarity">
    <text evidence="3 9 11">Belongs to the uracil-DNA glycosylase (UDG) superfamily. UNG family.</text>
</comment>
<dbReference type="EMBL" id="VWSF01000028">
    <property type="protein sequence ID" value="KAA5540166.1"/>
    <property type="molecule type" value="Genomic_DNA"/>
</dbReference>
<comment type="function">
    <text evidence="2 9 11">Excises uracil residues from the DNA which can arise as a result of misincorporation of dUMP residues by DNA polymerase or due to deamination of cytosine.</text>
</comment>
<dbReference type="NCBIfam" id="TIGR00628">
    <property type="entry name" value="ung"/>
    <property type="match status" value="1"/>
</dbReference>
<dbReference type="FunFam" id="3.40.470.10:FF:000001">
    <property type="entry name" value="Uracil-DNA glycosylase"/>
    <property type="match status" value="1"/>
</dbReference>
<keyword evidence="8 9" id="KW-0234">DNA repair</keyword>
<protein>
    <recommendedName>
        <fullName evidence="5 9">Uracil-DNA glycosylase</fullName>
        <shortName evidence="9">UDG</shortName>
        <ecNumber evidence="4 9">3.2.2.27</ecNumber>
    </recommendedName>
</protein>
<evidence type="ECO:0000259" key="12">
    <source>
        <dbReference type="SMART" id="SM00986"/>
    </source>
</evidence>
<dbReference type="InterPro" id="IPR005122">
    <property type="entry name" value="Uracil-DNA_glycosylase-like"/>
</dbReference>
<name>A0A5M6CZ63_9BACT</name>